<feature type="region of interest" description="Disordered" evidence="5">
    <location>
        <begin position="522"/>
        <end position="580"/>
    </location>
</feature>
<evidence type="ECO:0000256" key="1">
    <source>
        <dbReference type="ARBA" id="ARBA00004123"/>
    </source>
</evidence>
<evidence type="ECO:0000256" key="4">
    <source>
        <dbReference type="ARBA" id="ARBA00023242"/>
    </source>
</evidence>
<dbReference type="STRING" id="930990.A0A067N9D6"/>
<keyword evidence="2" id="KW-0238">DNA-binding</keyword>
<comment type="subcellular location">
    <subcellularLocation>
        <location evidence="1">Nucleus</location>
    </subcellularLocation>
</comment>
<dbReference type="HOGENOM" id="CLU_016809_1_1_1"/>
<feature type="compositionally biased region" description="Acidic residues" evidence="5">
    <location>
        <begin position="563"/>
        <end position="580"/>
    </location>
</feature>
<keyword evidence="4" id="KW-0539">Nucleus</keyword>
<name>A0A067N9D6_BOTB1</name>
<dbReference type="Gene3D" id="3.30.200.160">
    <property type="entry name" value="TFIIIC, subcomplex tauA, subunit Sfc1, barrel domain"/>
    <property type="match status" value="1"/>
</dbReference>
<dbReference type="InterPro" id="IPR019136">
    <property type="entry name" value="TF_IIIC_su-5_HTH"/>
</dbReference>
<evidence type="ECO:0000313" key="8">
    <source>
        <dbReference type="EMBL" id="KDQ20732.1"/>
    </source>
</evidence>
<dbReference type="GO" id="GO:0001002">
    <property type="term" value="F:RNA polymerase III type 1 promoter sequence-specific DNA binding"/>
    <property type="evidence" value="ECO:0007669"/>
    <property type="project" value="TreeGrafter"/>
</dbReference>
<dbReference type="EMBL" id="KL198017">
    <property type="protein sequence ID" value="KDQ20732.1"/>
    <property type="molecule type" value="Genomic_DNA"/>
</dbReference>
<evidence type="ECO:0000256" key="5">
    <source>
        <dbReference type="SAM" id="MobiDB-lite"/>
    </source>
</evidence>
<reference evidence="9" key="1">
    <citation type="journal article" date="2014" name="Proc. Natl. Acad. Sci. U.S.A.">
        <title>Extensive sampling of basidiomycete genomes demonstrates inadequacy of the white-rot/brown-rot paradigm for wood decay fungi.</title>
        <authorList>
            <person name="Riley R."/>
            <person name="Salamov A.A."/>
            <person name="Brown D.W."/>
            <person name="Nagy L.G."/>
            <person name="Floudas D."/>
            <person name="Held B.W."/>
            <person name="Levasseur A."/>
            <person name="Lombard V."/>
            <person name="Morin E."/>
            <person name="Otillar R."/>
            <person name="Lindquist E.A."/>
            <person name="Sun H."/>
            <person name="LaButti K.M."/>
            <person name="Schmutz J."/>
            <person name="Jabbour D."/>
            <person name="Luo H."/>
            <person name="Baker S.E."/>
            <person name="Pisabarro A.G."/>
            <person name="Walton J.D."/>
            <person name="Blanchette R.A."/>
            <person name="Henrissat B."/>
            <person name="Martin F."/>
            <person name="Cullen D."/>
            <person name="Hibbett D.S."/>
            <person name="Grigoriev I.V."/>
        </authorList>
    </citation>
    <scope>NUCLEOTIDE SEQUENCE [LARGE SCALE GENOMIC DNA]</scope>
    <source>
        <strain evidence="9">FD-172 SS1</strain>
    </source>
</reference>
<evidence type="ECO:0000313" key="9">
    <source>
        <dbReference type="Proteomes" id="UP000027195"/>
    </source>
</evidence>
<protein>
    <recommendedName>
        <fullName evidence="10">Transcription factor IIIC subunit 5 HTH domain-containing protein</fullName>
    </recommendedName>
</protein>
<keyword evidence="9" id="KW-1185">Reference proteome</keyword>
<feature type="compositionally biased region" description="Basic residues" evidence="5">
    <location>
        <begin position="528"/>
        <end position="540"/>
    </location>
</feature>
<dbReference type="PANTHER" id="PTHR13230">
    <property type="entry name" value="GENERAL TRANSCRIPTION FACTOR IIIC, POLYPEPTIDE 5"/>
    <property type="match status" value="1"/>
</dbReference>
<feature type="domain" description="Transcription factor IIIC subunit 5 HTH" evidence="6">
    <location>
        <begin position="214"/>
        <end position="370"/>
    </location>
</feature>
<dbReference type="GO" id="GO:0006384">
    <property type="term" value="P:transcription initiation at RNA polymerase III promoter"/>
    <property type="evidence" value="ECO:0007669"/>
    <property type="project" value="InterPro"/>
</dbReference>
<evidence type="ECO:0000256" key="3">
    <source>
        <dbReference type="ARBA" id="ARBA00023163"/>
    </source>
</evidence>
<dbReference type="PANTHER" id="PTHR13230:SF5">
    <property type="entry name" value="GENERAL TRANSCRIPTION FACTOR 3C POLYPEPTIDE 5"/>
    <property type="match status" value="1"/>
</dbReference>
<dbReference type="GO" id="GO:0001003">
    <property type="term" value="F:RNA polymerase III type 2 promoter sequence-specific DNA binding"/>
    <property type="evidence" value="ECO:0007669"/>
    <property type="project" value="TreeGrafter"/>
</dbReference>
<dbReference type="Pfam" id="PF17682">
    <property type="entry name" value="Tau95_N"/>
    <property type="match status" value="1"/>
</dbReference>
<accession>A0A067N9D6</accession>
<dbReference type="Pfam" id="PF09734">
    <property type="entry name" value="Tau95"/>
    <property type="match status" value="1"/>
</dbReference>
<dbReference type="AlphaFoldDB" id="A0A067N9D6"/>
<dbReference type="InterPro" id="IPR041499">
    <property type="entry name" value="Tfc1/Sfc1_N"/>
</dbReference>
<dbReference type="InParanoid" id="A0A067N9D6"/>
<feature type="compositionally biased region" description="Basic residues" evidence="5">
    <location>
        <begin position="374"/>
        <end position="386"/>
    </location>
</feature>
<evidence type="ECO:0000259" key="6">
    <source>
        <dbReference type="Pfam" id="PF09734"/>
    </source>
</evidence>
<evidence type="ECO:0000256" key="2">
    <source>
        <dbReference type="ARBA" id="ARBA00023125"/>
    </source>
</evidence>
<evidence type="ECO:0000259" key="7">
    <source>
        <dbReference type="Pfam" id="PF17682"/>
    </source>
</evidence>
<sequence length="580" mass="65337">MSAGERSGPGSRESREATLHALPSTSFYSVEYPGYVSPGSIPAAIRTLGGQTSLDQTFKHNNNIMELKFRPDDPFSHPVCGEATSTSNLVLKITKRRKKKSHAAEGSDSAMDVDSTPAVEAGEFIAEVMGSIPKTVRFRSMVDFQYAPDTSDRIIQLQKAMEKLDARAIQAFRFAPEKEDYTAYERRSDANDLSWDPEAAPNEDGLCPKSNLRLLPPPLFSRQGIQQNYDYSANVASIVQTIVDEQTGEQKDRLINKHRFKGLSAICIMYEDREVPQTAPQSIEGTVPAVKAALLARLKELFEQRPVWSRLALLNQFSALEAKEIHYTKSFIPLVAYIFNDGPWRDTLVRFGYDPRLDPSARIYQRLYFRNKHKPHGRASITKRRSAAQGGAGPSEGSTQGESQQQPETEPPMFLPERFCAAACYQCYYRDSHIFDGVHALRDVAGWQLCDIHDPLLKQLIEDDSELREECHEMDGWYTEVCMERIRAILRRKYFGVLDGQIVTDEDCGDILARVGPRRSMSQGRVVTTKKPRADRRNRAKNVPGPEEITAARLRLAVQRIEEEPEDDEEQEGEGDGGEE</sequence>
<dbReference type="InterPro" id="IPR042536">
    <property type="entry name" value="TFIIIC_tauA_Sfc1"/>
</dbReference>
<proteinExistence type="predicted"/>
<keyword evidence="3" id="KW-0804">Transcription</keyword>
<dbReference type="OrthoDB" id="5598268at2759"/>
<dbReference type="GO" id="GO:0005634">
    <property type="term" value="C:nucleus"/>
    <property type="evidence" value="ECO:0007669"/>
    <property type="project" value="UniProtKB-SubCell"/>
</dbReference>
<gene>
    <name evidence="8" type="ORF">BOTBODRAFT_317063</name>
</gene>
<dbReference type="GO" id="GO:0000127">
    <property type="term" value="C:transcription factor TFIIIC complex"/>
    <property type="evidence" value="ECO:0007669"/>
    <property type="project" value="InterPro"/>
</dbReference>
<feature type="compositionally biased region" description="Low complexity" evidence="5">
    <location>
        <begin position="395"/>
        <end position="408"/>
    </location>
</feature>
<feature type="region of interest" description="Disordered" evidence="5">
    <location>
        <begin position="374"/>
        <end position="411"/>
    </location>
</feature>
<dbReference type="InterPro" id="IPR040454">
    <property type="entry name" value="TF_IIIC_Tfc1/Sfc1"/>
</dbReference>
<dbReference type="Proteomes" id="UP000027195">
    <property type="component" value="Unassembled WGS sequence"/>
</dbReference>
<organism evidence="8 9">
    <name type="scientific">Botryobasidium botryosum (strain FD-172 SS1)</name>
    <dbReference type="NCBI Taxonomy" id="930990"/>
    <lineage>
        <taxon>Eukaryota</taxon>
        <taxon>Fungi</taxon>
        <taxon>Dikarya</taxon>
        <taxon>Basidiomycota</taxon>
        <taxon>Agaricomycotina</taxon>
        <taxon>Agaricomycetes</taxon>
        <taxon>Cantharellales</taxon>
        <taxon>Botryobasidiaceae</taxon>
        <taxon>Botryobasidium</taxon>
    </lineage>
</organism>
<dbReference type="FunCoup" id="A0A067N9D6">
    <property type="interactions" value="368"/>
</dbReference>
<feature type="domain" description="Transcription factor IIIC subunit Tfc1/Sfc1 triple barrel" evidence="7">
    <location>
        <begin position="28"/>
        <end position="146"/>
    </location>
</feature>
<evidence type="ECO:0008006" key="10">
    <source>
        <dbReference type="Google" id="ProtNLM"/>
    </source>
</evidence>